<evidence type="ECO:0000256" key="1">
    <source>
        <dbReference type="SAM" id="Phobius"/>
    </source>
</evidence>
<keyword evidence="1" id="KW-0812">Transmembrane</keyword>
<dbReference type="EC" id="3.6.3.12" evidence="2"/>
<keyword evidence="1" id="KW-1133">Transmembrane helix</keyword>
<dbReference type="AlphaFoldDB" id="A0A3N0CIQ3"/>
<protein>
    <submittedName>
        <fullName evidence="2">K(+)-transporting ATPase subunit F</fullName>
        <ecNumber evidence="2">3.6.3.12</ecNumber>
    </submittedName>
</protein>
<name>A0A3N0CIQ3_9ACTN</name>
<reference evidence="2 3" key="1">
    <citation type="submission" date="2018-11" db="EMBL/GenBank/DDBJ databases">
        <authorList>
            <person name="Li F."/>
        </authorList>
    </citation>
    <scope>NUCLEOTIDE SEQUENCE [LARGE SCALE GENOMIC DNA]</scope>
    <source>
        <strain evidence="2 3">Gsoil 097</strain>
    </source>
</reference>
<gene>
    <name evidence="2" type="primary">kdpF</name>
    <name evidence="2" type="ORF">EFK50_09250</name>
</gene>
<dbReference type="NCBIfam" id="TIGR02115">
    <property type="entry name" value="potass_kdpF"/>
    <property type="match status" value="1"/>
</dbReference>
<sequence>MSGENLIGLILSILILGYLVVALLFPERF</sequence>
<dbReference type="Proteomes" id="UP000267128">
    <property type="component" value="Unassembled WGS sequence"/>
</dbReference>
<keyword evidence="1" id="KW-0472">Membrane</keyword>
<accession>A0A3N0CIQ3</accession>
<proteinExistence type="predicted"/>
<keyword evidence="3" id="KW-1185">Reference proteome</keyword>
<evidence type="ECO:0000313" key="2">
    <source>
        <dbReference type="EMBL" id="RNL63305.1"/>
    </source>
</evidence>
<keyword evidence="2" id="KW-0378">Hydrolase</keyword>
<dbReference type="InterPro" id="IPR011726">
    <property type="entry name" value="KdpF"/>
</dbReference>
<dbReference type="EMBL" id="RJSE01000007">
    <property type="protein sequence ID" value="RNL63305.1"/>
    <property type="molecule type" value="Genomic_DNA"/>
</dbReference>
<organism evidence="2 3">
    <name type="scientific">Nocardioides marmoriginsengisoli</name>
    <dbReference type="NCBI Taxonomy" id="661483"/>
    <lineage>
        <taxon>Bacteria</taxon>
        <taxon>Bacillati</taxon>
        <taxon>Actinomycetota</taxon>
        <taxon>Actinomycetes</taxon>
        <taxon>Propionibacteriales</taxon>
        <taxon>Nocardioidaceae</taxon>
        <taxon>Nocardioides</taxon>
    </lineage>
</organism>
<comment type="caution">
    <text evidence="2">The sequence shown here is derived from an EMBL/GenBank/DDBJ whole genome shotgun (WGS) entry which is preliminary data.</text>
</comment>
<dbReference type="GO" id="GO:0008556">
    <property type="term" value="F:P-type potassium transmembrane transporter activity"/>
    <property type="evidence" value="ECO:0007669"/>
    <property type="project" value="InterPro"/>
</dbReference>
<dbReference type="Pfam" id="PF09604">
    <property type="entry name" value="Potass_KdpF"/>
    <property type="match status" value="1"/>
</dbReference>
<feature type="transmembrane region" description="Helical" evidence="1">
    <location>
        <begin position="6"/>
        <end position="25"/>
    </location>
</feature>
<dbReference type="GO" id="GO:0005886">
    <property type="term" value="C:plasma membrane"/>
    <property type="evidence" value="ECO:0007669"/>
    <property type="project" value="InterPro"/>
</dbReference>
<evidence type="ECO:0000313" key="3">
    <source>
        <dbReference type="Proteomes" id="UP000267128"/>
    </source>
</evidence>
<dbReference type="GO" id="GO:0016787">
    <property type="term" value="F:hydrolase activity"/>
    <property type="evidence" value="ECO:0007669"/>
    <property type="project" value="UniProtKB-KW"/>
</dbReference>